<dbReference type="VEuPathDB" id="VectorBase:GPAI044657"/>
<feature type="region of interest" description="Disordered" evidence="1">
    <location>
        <begin position="25"/>
        <end position="90"/>
    </location>
</feature>
<evidence type="ECO:0000256" key="1">
    <source>
        <dbReference type="SAM" id="MobiDB-lite"/>
    </source>
</evidence>
<dbReference type="STRING" id="7398.A0A1B0AG45"/>
<accession>A0A1B0AG45</accession>
<organism evidence="2 3">
    <name type="scientific">Glossina pallidipes</name>
    <name type="common">Tsetse fly</name>
    <dbReference type="NCBI Taxonomy" id="7398"/>
    <lineage>
        <taxon>Eukaryota</taxon>
        <taxon>Metazoa</taxon>
        <taxon>Ecdysozoa</taxon>
        <taxon>Arthropoda</taxon>
        <taxon>Hexapoda</taxon>
        <taxon>Insecta</taxon>
        <taxon>Pterygota</taxon>
        <taxon>Neoptera</taxon>
        <taxon>Endopterygota</taxon>
        <taxon>Diptera</taxon>
        <taxon>Brachycera</taxon>
        <taxon>Muscomorpha</taxon>
        <taxon>Hippoboscoidea</taxon>
        <taxon>Glossinidae</taxon>
        <taxon>Glossina</taxon>
    </lineage>
</organism>
<proteinExistence type="predicted"/>
<protein>
    <submittedName>
        <fullName evidence="2">Uncharacterized protein</fullName>
    </submittedName>
</protein>
<evidence type="ECO:0000313" key="3">
    <source>
        <dbReference type="Proteomes" id="UP000092445"/>
    </source>
</evidence>
<feature type="compositionally biased region" description="Basic and acidic residues" evidence="1">
    <location>
        <begin position="25"/>
        <end position="39"/>
    </location>
</feature>
<feature type="compositionally biased region" description="Low complexity" evidence="1">
    <location>
        <begin position="274"/>
        <end position="303"/>
    </location>
</feature>
<name>A0A1B0AG45_GLOPL</name>
<feature type="region of interest" description="Disordered" evidence="1">
    <location>
        <begin position="208"/>
        <end position="308"/>
    </location>
</feature>
<evidence type="ECO:0000313" key="2">
    <source>
        <dbReference type="EnsemblMetazoa" id="GPAI044657-PA"/>
    </source>
</evidence>
<keyword evidence="3" id="KW-1185">Reference proteome</keyword>
<dbReference type="AlphaFoldDB" id="A0A1B0AG45"/>
<sequence length="380" mass="42852">MKLQQQQECYIKSKISRSCDNCVAHDTDDNEGCERCNEKNKKKRGKDRKKEINFTNDDDDDDEKKDKDGDSDGDGDGDTNPITPGLLQSRVIVEESGRQRSLSSVHRRLFLRSFAPPSIENLNTTPLASVMHGIYLNCIAAYNLSLSLYWSTVDKSTRTQKQKSDESEAVRKELFSLTPQWSTSLPYGRTVKIKFSKQNHHPAYRHAENIYDGGTDTDDDECPLESSTTMNPYEYETTLDCRDDTRTIGGGGGGGVMIGGISGPITPRHPHGSQQNTLHHQNQQNFQLQQQPQQQQQQQQQQQDAQSSTYYDYEYQHLPHRASDLNPTALTATPSAASTAARTHGRQGKCITSHCRFKYLKNSPLILRNSSNILTESQFK</sequence>
<dbReference type="EnsemblMetazoa" id="GPAI044657-RA">
    <property type="protein sequence ID" value="GPAI044657-PA"/>
    <property type="gene ID" value="GPAI044657"/>
</dbReference>
<dbReference type="Proteomes" id="UP000092445">
    <property type="component" value="Unassembled WGS sequence"/>
</dbReference>
<feature type="compositionally biased region" description="Gly residues" evidence="1">
    <location>
        <begin position="248"/>
        <end position="262"/>
    </location>
</feature>
<reference evidence="3" key="1">
    <citation type="submission" date="2014-03" db="EMBL/GenBank/DDBJ databases">
        <authorList>
            <person name="Aksoy S."/>
            <person name="Warren W."/>
            <person name="Wilson R.K."/>
        </authorList>
    </citation>
    <scope>NUCLEOTIDE SEQUENCE [LARGE SCALE GENOMIC DNA]</scope>
    <source>
        <strain evidence="3">IAEA</strain>
    </source>
</reference>
<reference evidence="2" key="2">
    <citation type="submission" date="2020-05" db="UniProtKB">
        <authorList>
            <consortium name="EnsemblMetazoa"/>
        </authorList>
    </citation>
    <scope>IDENTIFICATION</scope>
    <source>
        <strain evidence="2">IAEA</strain>
    </source>
</reference>